<reference evidence="1 2" key="1">
    <citation type="submission" date="2017-07" db="EMBL/GenBank/DDBJ databases">
        <title>Draft Genome Sequences of Select Purple Nonsulfur Bacteria.</title>
        <authorList>
            <person name="Lasarre B."/>
            <person name="Mckinlay J.B."/>
        </authorList>
    </citation>
    <scope>NUCLEOTIDE SEQUENCE [LARGE SCALE GENOMIC DNA]</scope>
    <source>
        <strain evidence="1 2">DSM 5909</strain>
    </source>
</reference>
<dbReference type="RefSeq" id="WP_111421750.1">
    <property type="nucleotide sequence ID" value="NZ_NPEX01000268.1"/>
</dbReference>
<protein>
    <recommendedName>
        <fullName evidence="3">DUF2188 domain-containing protein</fullName>
    </recommendedName>
</protein>
<sequence>MTPYAGYAIEPFERAPGLWRASVRRADAGSATQASADLATFTTSADAPTRDDAVRLAQAAIDAGLAC</sequence>
<proteinExistence type="predicted"/>
<organism evidence="1 2">
    <name type="scientific">Rhodoplanes roseus</name>
    <dbReference type="NCBI Taxonomy" id="29409"/>
    <lineage>
        <taxon>Bacteria</taxon>
        <taxon>Pseudomonadati</taxon>
        <taxon>Pseudomonadota</taxon>
        <taxon>Alphaproteobacteria</taxon>
        <taxon>Hyphomicrobiales</taxon>
        <taxon>Nitrobacteraceae</taxon>
        <taxon>Rhodoplanes</taxon>
    </lineage>
</organism>
<gene>
    <name evidence="1" type="ORF">CH341_25150</name>
</gene>
<evidence type="ECO:0000313" key="2">
    <source>
        <dbReference type="Proteomes" id="UP000249130"/>
    </source>
</evidence>
<keyword evidence="2" id="KW-1185">Reference proteome</keyword>
<dbReference type="EMBL" id="NPEX01000268">
    <property type="protein sequence ID" value="RAI39770.1"/>
    <property type="molecule type" value="Genomic_DNA"/>
</dbReference>
<comment type="caution">
    <text evidence="1">The sequence shown here is derived from an EMBL/GenBank/DDBJ whole genome shotgun (WGS) entry which is preliminary data.</text>
</comment>
<dbReference type="Proteomes" id="UP000249130">
    <property type="component" value="Unassembled WGS sequence"/>
</dbReference>
<accession>A0A327KLN2</accession>
<evidence type="ECO:0000313" key="1">
    <source>
        <dbReference type="EMBL" id="RAI39770.1"/>
    </source>
</evidence>
<evidence type="ECO:0008006" key="3">
    <source>
        <dbReference type="Google" id="ProtNLM"/>
    </source>
</evidence>
<name>A0A327KLN2_9BRAD</name>
<dbReference type="OrthoDB" id="7961415at2"/>
<dbReference type="AlphaFoldDB" id="A0A327KLN2"/>